<gene>
    <name evidence="2" type="ORF">MICAC_1020005</name>
</gene>
<name>I4FY89_MICAE</name>
<feature type="region of interest" description="Disordered" evidence="1">
    <location>
        <begin position="44"/>
        <end position="63"/>
    </location>
</feature>
<evidence type="ECO:0000256" key="1">
    <source>
        <dbReference type="SAM" id="MobiDB-lite"/>
    </source>
</evidence>
<dbReference type="HOGENOM" id="CLU_2880794_0_0_3"/>
<proteinExistence type="predicted"/>
<dbReference type="Proteomes" id="UP000003480">
    <property type="component" value="Unassembled WGS sequence"/>
</dbReference>
<reference evidence="2 3" key="1">
    <citation type="submission" date="2012-04" db="EMBL/GenBank/DDBJ databases">
        <authorList>
            <person name="Genoscope - CEA"/>
        </authorList>
    </citation>
    <scope>NUCLEOTIDE SEQUENCE [LARGE SCALE GENOMIC DNA]</scope>
    <source>
        <strain evidence="2 3">9443</strain>
    </source>
</reference>
<accession>I4FY89</accession>
<comment type="caution">
    <text evidence="2">The sequence shown here is derived from an EMBL/GenBank/DDBJ whole genome shotgun (WGS) entry which is preliminary data.</text>
</comment>
<evidence type="ECO:0000313" key="2">
    <source>
        <dbReference type="EMBL" id="CCI00650.1"/>
    </source>
</evidence>
<protein>
    <submittedName>
        <fullName evidence="2">Uncharacterized protein</fullName>
    </submittedName>
</protein>
<sequence>MLKKTIKKLARSLGVDLKRCNVQTSEAAKMHRDLVGLTVLKASDFNSGDSENKINGSENPEMG</sequence>
<dbReference type="EMBL" id="CAIJ01000005">
    <property type="protein sequence ID" value="CCI00650.1"/>
    <property type="molecule type" value="Genomic_DNA"/>
</dbReference>
<evidence type="ECO:0000313" key="3">
    <source>
        <dbReference type="Proteomes" id="UP000003480"/>
    </source>
</evidence>
<dbReference type="AlphaFoldDB" id="I4FY89"/>
<dbReference type="RefSeq" id="WP_002765595.1">
    <property type="nucleotide sequence ID" value="NZ_HE972941.1"/>
</dbReference>
<organism evidence="2 3">
    <name type="scientific">Microcystis aeruginosa PCC 9443</name>
    <dbReference type="NCBI Taxonomy" id="1160281"/>
    <lineage>
        <taxon>Bacteria</taxon>
        <taxon>Bacillati</taxon>
        <taxon>Cyanobacteriota</taxon>
        <taxon>Cyanophyceae</taxon>
        <taxon>Oscillatoriophycideae</taxon>
        <taxon>Chroococcales</taxon>
        <taxon>Microcystaceae</taxon>
        <taxon>Microcystis</taxon>
    </lineage>
</organism>